<evidence type="ECO:0000256" key="1">
    <source>
        <dbReference type="SAM" id="MobiDB-lite"/>
    </source>
</evidence>
<organism evidence="2 3">
    <name type="scientific">Actinomadura vinacea</name>
    <dbReference type="NCBI Taxonomy" id="115336"/>
    <lineage>
        <taxon>Bacteria</taxon>
        <taxon>Bacillati</taxon>
        <taxon>Actinomycetota</taxon>
        <taxon>Actinomycetes</taxon>
        <taxon>Streptosporangiales</taxon>
        <taxon>Thermomonosporaceae</taxon>
        <taxon>Actinomadura</taxon>
    </lineage>
</organism>
<reference evidence="2 3" key="1">
    <citation type="journal article" date="2019" name="Int. J. Syst. Evol. Microbiol.">
        <title>The Global Catalogue of Microorganisms (GCM) 10K type strain sequencing project: providing services to taxonomists for standard genome sequencing and annotation.</title>
        <authorList>
            <consortium name="The Broad Institute Genomics Platform"/>
            <consortium name="The Broad Institute Genome Sequencing Center for Infectious Disease"/>
            <person name="Wu L."/>
            <person name="Ma J."/>
        </authorList>
    </citation>
    <scope>NUCLEOTIDE SEQUENCE [LARGE SCALE GENOMIC DNA]</scope>
    <source>
        <strain evidence="2 3">JCM 3325</strain>
    </source>
</reference>
<feature type="compositionally biased region" description="Gly residues" evidence="1">
    <location>
        <begin position="73"/>
        <end position="82"/>
    </location>
</feature>
<keyword evidence="3" id="KW-1185">Reference proteome</keyword>
<dbReference type="EMBL" id="BAAARW010000039">
    <property type="protein sequence ID" value="GAA2454055.1"/>
    <property type="molecule type" value="Genomic_DNA"/>
</dbReference>
<feature type="region of interest" description="Disordered" evidence="1">
    <location>
        <begin position="47"/>
        <end position="103"/>
    </location>
</feature>
<feature type="compositionally biased region" description="Basic and acidic residues" evidence="1">
    <location>
        <begin position="47"/>
        <end position="59"/>
    </location>
</feature>
<evidence type="ECO:0000313" key="2">
    <source>
        <dbReference type="EMBL" id="GAA2454055.1"/>
    </source>
</evidence>
<evidence type="ECO:0000313" key="3">
    <source>
        <dbReference type="Proteomes" id="UP001501231"/>
    </source>
</evidence>
<protein>
    <submittedName>
        <fullName evidence="2">Uncharacterized protein</fullName>
    </submittedName>
</protein>
<dbReference type="Proteomes" id="UP001501231">
    <property type="component" value="Unassembled WGS sequence"/>
</dbReference>
<name>A0ABN3KAR7_9ACTN</name>
<gene>
    <name evidence="2" type="ORF">GCM10010191_86080</name>
</gene>
<sequence length="103" mass="10769">MLEQGGVDLGEHVRGQLAEIDADDLGTDAAAYFADLELGQLDMPPEEERTVKNGTEEYGIRGTGVRPWADGRAVGGDGGVAGGRVSADRRRRRHGPGPRAAGG</sequence>
<proteinExistence type="predicted"/>
<comment type="caution">
    <text evidence="2">The sequence shown here is derived from an EMBL/GenBank/DDBJ whole genome shotgun (WGS) entry which is preliminary data.</text>
</comment>
<accession>A0ABN3KAR7</accession>